<evidence type="ECO:0000256" key="4">
    <source>
        <dbReference type="ARBA" id="ARBA00023242"/>
    </source>
</evidence>
<dbReference type="PANTHER" id="PTHR32002:SF41">
    <property type="entry name" value="PROTEIN NLP8"/>
    <property type="match status" value="1"/>
</dbReference>
<dbReference type="Proteomes" id="UP001055439">
    <property type="component" value="Chromosome 2"/>
</dbReference>
<proteinExistence type="predicted"/>
<reference evidence="8" key="1">
    <citation type="submission" date="2022-05" db="EMBL/GenBank/DDBJ databases">
        <title>The Musa troglodytarum L. genome provides insights into the mechanism of non-climacteric behaviour and enrichment of carotenoids.</title>
        <authorList>
            <person name="Wang J."/>
        </authorList>
    </citation>
    <scope>NUCLEOTIDE SEQUENCE</scope>
    <source>
        <tissue evidence="8">Leaf</tissue>
    </source>
</reference>
<feature type="region of interest" description="Disordered" evidence="5">
    <location>
        <begin position="71"/>
        <end position="97"/>
    </location>
</feature>
<dbReference type="PROSITE" id="PS51745">
    <property type="entry name" value="PB1"/>
    <property type="match status" value="1"/>
</dbReference>
<dbReference type="PANTHER" id="PTHR32002">
    <property type="entry name" value="PROTEIN NLP8"/>
    <property type="match status" value="1"/>
</dbReference>
<keyword evidence="3" id="KW-0804">Transcription</keyword>
<feature type="region of interest" description="Disordered" evidence="5">
    <location>
        <begin position="1060"/>
        <end position="1080"/>
    </location>
</feature>
<keyword evidence="2" id="KW-0238">DNA-binding</keyword>
<dbReference type="GO" id="GO:0003700">
    <property type="term" value="F:DNA-binding transcription factor activity"/>
    <property type="evidence" value="ECO:0007669"/>
    <property type="project" value="InterPro"/>
</dbReference>
<gene>
    <name evidence="8" type="ORF">MUK42_27190</name>
</gene>
<keyword evidence="1" id="KW-0805">Transcription regulation</keyword>
<dbReference type="InterPro" id="IPR003035">
    <property type="entry name" value="RWP-RK_dom"/>
</dbReference>
<dbReference type="SUPFAM" id="SSF54277">
    <property type="entry name" value="CAD &amp; PB1 domains"/>
    <property type="match status" value="1"/>
</dbReference>
<feature type="domain" description="RWP-RK" evidence="6">
    <location>
        <begin position="545"/>
        <end position="631"/>
    </location>
</feature>
<evidence type="ECO:0000259" key="7">
    <source>
        <dbReference type="PROSITE" id="PS51745"/>
    </source>
</evidence>
<evidence type="ECO:0000259" key="6">
    <source>
        <dbReference type="PROSITE" id="PS51519"/>
    </source>
</evidence>
<evidence type="ECO:0000313" key="9">
    <source>
        <dbReference type="Proteomes" id="UP001055439"/>
    </source>
</evidence>
<dbReference type="EMBL" id="CP097504">
    <property type="protein sequence ID" value="URD88901.1"/>
    <property type="molecule type" value="Genomic_DNA"/>
</dbReference>
<dbReference type="Pfam" id="PF02042">
    <property type="entry name" value="RWP-RK"/>
    <property type="match status" value="1"/>
</dbReference>
<evidence type="ECO:0000256" key="1">
    <source>
        <dbReference type="ARBA" id="ARBA00023015"/>
    </source>
</evidence>
<organism evidence="8 9">
    <name type="scientific">Musa troglodytarum</name>
    <name type="common">fe'i banana</name>
    <dbReference type="NCBI Taxonomy" id="320322"/>
    <lineage>
        <taxon>Eukaryota</taxon>
        <taxon>Viridiplantae</taxon>
        <taxon>Streptophyta</taxon>
        <taxon>Embryophyta</taxon>
        <taxon>Tracheophyta</taxon>
        <taxon>Spermatophyta</taxon>
        <taxon>Magnoliopsida</taxon>
        <taxon>Liliopsida</taxon>
        <taxon>Zingiberales</taxon>
        <taxon>Musaceae</taxon>
        <taxon>Musa</taxon>
    </lineage>
</organism>
<dbReference type="InterPro" id="IPR053793">
    <property type="entry name" value="PB1-like"/>
</dbReference>
<dbReference type="InterPro" id="IPR000270">
    <property type="entry name" value="PB1_dom"/>
</dbReference>
<dbReference type="GO" id="GO:0003677">
    <property type="term" value="F:DNA binding"/>
    <property type="evidence" value="ECO:0007669"/>
    <property type="project" value="UniProtKB-KW"/>
</dbReference>
<keyword evidence="4" id="KW-0539">Nucleus</keyword>
<protein>
    <submittedName>
        <fullName evidence="8">RWP-RK domain</fullName>
    </submittedName>
</protein>
<feature type="region of interest" description="Disordered" evidence="5">
    <location>
        <begin position="1"/>
        <end position="24"/>
    </location>
</feature>
<dbReference type="Pfam" id="PF00564">
    <property type="entry name" value="PB1"/>
    <property type="match status" value="1"/>
</dbReference>
<dbReference type="SMART" id="SM00666">
    <property type="entry name" value="PB1"/>
    <property type="match status" value="1"/>
</dbReference>
<evidence type="ECO:0000256" key="3">
    <source>
        <dbReference type="ARBA" id="ARBA00023163"/>
    </source>
</evidence>
<dbReference type="InterPro" id="IPR045012">
    <property type="entry name" value="NLP"/>
</dbReference>
<evidence type="ECO:0000256" key="2">
    <source>
        <dbReference type="ARBA" id="ARBA00023125"/>
    </source>
</evidence>
<feature type="domain" description="PB1" evidence="7">
    <location>
        <begin position="809"/>
        <end position="891"/>
    </location>
</feature>
<accession>A0A9E7F598</accession>
<dbReference type="Pfam" id="PF22922">
    <property type="entry name" value="GAF_NLP"/>
    <property type="match status" value="2"/>
</dbReference>
<dbReference type="OrthoDB" id="6270329at2759"/>
<name>A0A9E7F598_9LILI</name>
<dbReference type="InterPro" id="IPR055081">
    <property type="entry name" value="NLP1-9_GAF"/>
</dbReference>
<evidence type="ECO:0000256" key="5">
    <source>
        <dbReference type="SAM" id="MobiDB-lite"/>
    </source>
</evidence>
<keyword evidence="9" id="KW-1185">Reference proteome</keyword>
<dbReference type="PROSITE" id="PS51519">
    <property type="entry name" value="RWP_RK"/>
    <property type="match status" value="1"/>
</dbReference>
<evidence type="ECO:0000313" key="8">
    <source>
        <dbReference type="EMBL" id="URD88901.1"/>
    </source>
</evidence>
<feature type="region of interest" description="Disordered" evidence="5">
    <location>
        <begin position="499"/>
        <end position="552"/>
    </location>
</feature>
<dbReference type="AlphaFoldDB" id="A0A9E7F598"/>
<feature type="compositionally biased region" description="Polar residues" evidence="5">
    <location>
        <begin position="499"/>
        <end position="523"/>
    </location>
</feature>
<sequence length="1080" mass="119964">MDGLPPTDNGGNASQIKDDPSSLSELMDFDGFTEAWSPTIADQIFSILNFSDAQQTPATWASFMSPSSIAAQGTKAVPGDTNDDRRENMASQKADLSPGLRNSYCRSYLASDDISSEGISTVSRPFGGVSLTERMLKALLLFKESSCGGILAQVWMPIVQGDQYVLSTSDQPFLLDKNLSGYREVSRNFIFHLKEAPGMFTGLPGRVFVSRMPEWTSNVTYYKKIEYMRVDDAVNHQVRGSLAMPVLDPCEGSCCAVLELVTTVAKPNFNTEMENICNALQVVNLRTTKTQTRQQNLTKSQMSAFSEILDVLRSVCHGHMLPLALTWVPLWYDDGLNDSRKYDIGDMKSTSGRRILCIQESACYVNDTQMQGFLHACAEHRLEKGQGIAGKALQSNHPFFFPDVKVYNIHEYPLAHHARKFGLGAAVAIRLRSIYTGNDDYILEFFLPINCKGSEEQQLLLNNLSNTLQRICRSLRTVSNVEIAGAEISRAGIHKETDLGSSSTDFSMKHSQLMDSDNETTSEMPLESRNIGSREQSGDANHDQLNSGSMKHVEKKHSTAEKNISLSLLQQYFSGSLKDAARSIGVCPTTLKKICRQHGISRWPSRKINKVNRSLQKIQNVINSVHGMEGALKYDPSTGCIVTAVSSPEKSTLVTLDPKGQDLMPTSSFQQIETEQTVGKIESDCSSHDRHQIGTTDQLKCETYELGVISNDCGREFNFVSTDGCLFPYANTQSMHKLPSYSKGCHQGKDDVSLVSRECQNVSTSSSLAALDKLTSHLSSSMTDSSSGSASSHSSFKKSRTLLSQTGPHVTVKATYNGDTVRFKFFPSLGSHHLFEEIGKRLKLLVGTFRLKYKDDEDDWVMLANDSDLEECIDALQNIVSRSIKLQVYDVPCNIAFMIHCMVFMMHGDVLIDGCSLSRKPWYGRVMEAKILWKHVTGPPAAKSSGIPAKASKQSLRKSTSHKVASSFTRVCLCAPISSYNEVFRAEVPPRRSYSCTRSKSVVASSERAVSTRTSAEGRRVFRGKSLTDDVLMRRFVVEEEAMTQQRRRNQMEFVRKRNAVRRKKIGPSPLSRMAMAEEE</sequence>
<dbReference type="Gene3D" id="3.10.20.90">
    <property type="entry name" value="Phosphatidylinositol 3-kinase Catalytic Subunit, Chain A, domain 1"/>
    <property type="match status" value="1"/>
</dbReference>